<organism evidence="2 3">
    <name type="scientific">Sphingobacterium allocomposti</name>
    <dbReference type="NCBI Taxonomy" id="415956"/>
    <lineage>
        <taxon>Bacteria</taxon>
        <taxon>Pseudomonadati</taxon>
        <taxon>Bacteroidota</taxon>
        <taxon>Sphingobacteriia</taxon>
        <taxon>Sphingobacteriales</taxon>
        <taxon>Sphingobacteriaceae</taxon>
        <taxon>Sphingobacterium</taxon>
    </lineage>
</organism>
<evidence type="ECO:0000256" key="1">
    <source>
        <dbReference type="ARBA" id="ARBA00006479"/>
    </source>
</evidence>
<dbReference type="AlphaFoldDB" id="A0A5S5DS47"/>
<dbReference type="SUPFAM" id="SSF53067">
    <property type="entry name" value="Actin-like ATPase domain"/>
    <property type="match status" value="1"/>
</dbReference>
<dbReference type="RefSeq" id="WP_148907081.1">
    <property type="nucleotide sequence ID" value="NZ_VNHX01000001.1"/>
</dbReference>
<dbReference type="InterPro" id="IPR036388">
    <property type="entry name" value="WH-like_DNA-bd_sf"/>
</dbReference>
<dbReference type="SUPFAM" id="SSF46785">
    <property type="entry name" value="Winged helix' DNA-binding domain"/>
    <property type="match status" value="1"/>
</dbReference>
<evidence type="ECO:0000313" key="3">
    <source>
        <dbReference type="Proteomes" id="UP000325105"/>
    </source>
</evidence>
<protein>
    <submittedName>
        <fullName evidence="2">Putative NBD/HSP70 family sugar kinase</fullName>
    </submittedName>
</protein>
<sequence length="408" mass="43923">MNNLKSAILKSLYFANVQSIAELSSSIGKSIPLVTQNVNELLEDGMIKESGRRASTGGRRAMDYMLDTSAHGCVIAVAIDQHSARICAYNILNESLAVTANVSCNLQNDDVAFIAIRDAIGRVYSQLDGRDVLAIGITIPGFVDPSTGINSSYPSTSPLHSLQETIEATFGIPAYLENDSSAIAIAEKHFGAARDTEDALVINLNWGVGLGMIINNRLFSGHSGFAGEFSHIPLANENKLCSCGKKGCLEVEASLLCVFEDIREALAAGERSSLEDAFQDSHDVAFPLLLAAYEKGDQLTIRALKKIGHMLGKGIATLIHIMNPEKIVVSGRGAAFGDVLLPQIQSSIQEYCIPRLAKQTTIEISDIPDVQLLASSCTAVQQMPWVKAGETELTKYKEKDQIASHRVS</sequence>
<dbReference type="InterPro" id="IPR036390">
    <property type="entry name" value="WH_DNA-bd_sf"/>
</dbReference>
<dbReference type="Pfam" id="PF00480">
    <property type="entry name" value="ROK"/>
    <property type="match status" value="1"/>
</dbReference>
<dbReference type="InterPro" id="IPR000600">
    <property type="entry name" value="ROK"/>
</dbReference>
<dbReference type="Gene3D" id="1.10.10.10">
    <property type="entry name" value="Winged helix-like DNA-binding domain superfamily/Winged helix DNA-binding domain"/>
    <property type="match status" value="1"/>
</dbReference>
<dbReference type="Proteomes" id="UP000325105">
    <property type="component" value="Unassembled WGS sequence"/>
</dbReference>
<evidence type="ECO:0000313" key="2">
    <source>
        <dbReference type="EMBL" id="TYP98514.1"/>
    </source>
</evidence>
<dbReference type="InterPro" id="IPR043129">
    <property type="entry name" value="ATPase_NBD"/>
</dbReference>
<dbReference type="OrthoDB" id="9810372at2"/>
<gene>
    <name evidence="2" type="ORF">BC792_101171</name>
</gene>
<proteinExistence type="inferred from homology"/>
<comment type="caution">
    <text evidence="2">The sequence shown here is derived from an EMBL/GenBank/DDBJ whole genome shotgun (WGS) entry which is preliminary data.</text>
</comment>
<comment type="similarity">
    <text evidence="1">Belongs to the ROK (NagC/XylR) family.</text>
</comment>
<keyword evidence="2" id="KW-0418">Kinase</keyword>
<dbReference type="Gene3D" id="3.30.420.40">
    <property type="match status" value="2"/>
</dbReference>
<dbReference type="PANTHER" id="PTHR18964:SF149">
    <property type="entry name" value="BIFUNCTIONAL UDP-N-ACETYLGLUCOSAMINE 2-EPIMERASE_N-ACETYLMANNOSAMINE KINASE"/>
    <property type="match status" value="1"/>
</dbReference>
<dbReference type="EMBL" id="VNHX01000001">
    <property type="protein sequence ID" value="TYP98514.1"/>
    <property type="molecule type" value="Genomic_DNA"/>
</dbReference>
<keyword evidence="3" id="KW-1185">Reference proteome</keyword>
<dbReference type="GO" id="GO:0016301">
    <property type="term" value="F:kinase activity"/>
    <property type="evidence" value="ECO:0007669"/>
    <property type="project" value="UniProtKB-KW"/>
</dbReference>
<reference evidence="2 3" key="1">
    <citation type="submission" date="2019-07" db="EMBL/GenBank/DDBJ databases">
        <title>Genomic Encyclopedia of Archaeal and Bacterial Type Strains, Phase II (KMG-II): from individual species to whole genera.</title>
        <authorList>
            <person name="Goeker M."/>
        </authorList>
    </citation>
    <scope>NUCLEOTIDE SEQUENCE [LARGE SCALE GENOMIC DNA]</scope>
    <source>
        <strain evidence="2 3">DSM 18850</strain>
    </source>
</reference>
<accession>A0A5S5DS47</accession>
<name>A0A5S5DS47_9SPHI</name>
<dbReference type="PANTHER" id="PTHR18964">
    <property type="entry name" value="ROK (REPRESSOR, ORF, KINASE) FAMILY"/>
    <property type="match status" value="1"/>
</dbReference>
<keyword evidence="2" id="KW-0808">Transferase</keyword>